<dbReference type="EMBL" id="GBRH01195641">
    <property type="protein sequence ID" value="JAE02255.1"/>
    <property type="molecule type" value="Transcribed_RNA"/>
</dbReference>
<sequence>MASSARGAATAAVVCSARELVR</sequence>
<accession>A0A0A9END8</accession>
<evidence type="ECO:0000313" key="1">
    <source>
        <dbReference type="EMBL" id="JAE02255.1"/>
    </source>
</evidence>
<dbReference type="AlphaFoldDB" id="A0A0A9END8"/>
<name>A0A0A9END8_ARUDO</name>
<reference evidence="1" key="1">
    <citation type="submission" date="2014-09" db="EMBL/GenBank/DDBJ databases">
        <authorList>
            <person name="Magalhaes I.L.F."/>
            <person name="Oliveira U."/>
            <person name="Santos F.R."/>
            <person name="Vidigal T.H.D.A."/>
            <person name="Brescovit A.D."/>
            <person name="Santos A.J."/>
        </authorList>
    </citation>
    <scope>NUCLEOTIDE SEQUENCE</scope>
    <source>
        <tissue evidence="1">Shoot tissue taken approximately 20 cm above the soil surface</tissue>
    </source>
</reference>
<protein>
    <submittedName>
        <fullName evidence="1">Uncharacterized protein</fullName>
    </submittedName>
</protein>
<organism evidence="1">
    <name type="scientific">Arundo donax</name>
    <name type="common">Giant reed</name>
    <name type="synonym">Donax arundinaceus</name>
    <dbReference type="NCBI Taxonomy" id="35708"/>
    <lineage>
        <taxon>Eukaryota</taxon>
        <taxon>Viridiplantae</taxon>
        <taxon>Streptophyta</taxon>
        <taxon>Embryophyta</taxon>
        <taxon>Tracheophyta</taxon>
        <taxon>Spermatophyta</taxon>
        <taxon>Magnoliopsida</taxon>
        <taxon>Liliopsida</taxon>
        <taxon>Poales</taxon>
        <taxon>Poaceae</taxon>
        <taxon>PACMAD clade</taxon>
        <taxon>Arundinoideae</taxon>
        <taxon>Arundineae</taxon>
        <taxon>Arundo</taxon>
    </lineage>
</organism>
<proteinExistence type="predicted"/>
<reference evidence="1" key="2">
    <citation type="journal article" date="2015" name="Data Brief">
        <title>Shoot transcriptome of the giant reed, Arundo donax.</title>
        <authorList>
            <person name="Barrero R.A."/>
            <person name="Guerrero F.D."/>
            <person name="Moolhuijzen P."/>
            <person name="Goolsby J.A."/>
            <person name="Tidwell J."/>
            <person name="Bellgard S.E."/>
            <person name="Bellgard M.I."/>
        </authorList>
    </citation>
    <scope>NUCLEOTIDE SEQUENCE</scope>
    <source>
        <tissue evidence="1">Shoot tissue taken approximately 20 cm above the soil surface</tissue>
    </source>
</reference>